<dbReference type="CDD" id="cd07496">
    <property type="entry name" value="Peptidases_S8_13"/>
    <property type="match status" value="1"/>
</dbReference>
<evidence type="ECO:0000256" key="5">
    <source>
        <dbReference type="ARBA" id="ARBA00022729"/>
    </source>
</evidence>
<dbReference type="InterPro" id="IPR036852">
    <property type="entry name" value="Peptidase_S8/S53_dom_sf"/>
</dbReference>
<dbReference type="InterPro" id="IPR015500">
    <property type="entry name" value="Peptidase_S8_subtilisin-rel"/>
</dbReference>
<dbReference type="GO" id="GO:0005576">
    <property type="term" value="C:extracellular region"/>
    <property type="evidence" value="ECO:0007669"/>
    <property type="project" value="UniProtKB-SubCell"/>
</dbReference>
<dbReference type="FunFam" id="3.40.50.200:FF:000022">
    <property type="entry name" value="Extracellular protease"/>
    <property type="match status" value="1"/>
</dbReference>
<keyword evidence="8" id="KW-0865">Zymogen</keyword>
<evidence type="ECO:0000256" key="7">
    <source>
        <dbReference type="ARBA" id="ARBA00022825"/>
    </source>
</evidence>
<feature type="domain" description="Peptidase S8/S53" evidence="12">
    <location>
        <begin position="227"/>
        <end position="521"/>
    </location>
</feature>
<keyword evidence="6 9" id="KW-0378">Hydrolase</keyword>
<sequence length="664" mass="67597">MALPGVADQTQRAAPQLRSSFESRSQLIDEKHEEDFTVIDKNFRLSPLTGAILMMALGASGTLAAAPQLLVKEPTQAASAGAAFSSRLIVRYKDNTAAATDRASKLSAVQAAVGRVGASTGARSSAAAAKATYVRKLGIGSDLIKLSSTLTTAQVDKVVVELKNDPSVADVQIDRMLRPVEIKKSVATTDVTPQLVPNDPLYAQYQWHLSNPNGGINAPAAWDLSQGAGVVVAVLDTGILPGHPDFAGNLLQGYDFITDAEVSRRPTDARVPGALDYGDWEEADNVCYDGSVAQESSWHGTHVSGTVAEATNNGVGMAGVAPKATILPVRVLGRCGGYTSDIADAIVWASGGTVAGVPANTNPAEVINMSLGGGEPCDSATQLAINGAVSRGTTVVVAAGNSGEDAANHSPASCNNTITVGATRITGGITYYSNYGSKVDLSGPGGGGSVDGNPGGYIWQAGYTGATTPTSGTYTYMGLGGTSMASPHVAGVVALVQSAAIGLGDGPLTPAAVEALLKQTSRRFPVTPPASTPIGSGIVDAKAALEAVLVEPCDPATESCAPTAIALTNKAPLTGLSGPAGSATLYSFEAKAGAVLSFMTYGGTGDVSVYVSHEAEPSATSYDAKSTRPGNSETVRFTAPKAGTYYIKLVGAGDYAKLTLVARQ</sequence>
<dbReference type="InterPro" id="IPR050131">
    <property type="entry name" value="Peptidase_S8_subtilisin-like"/>
</dbReference>
<comment type="similarity">
    <text evidence="2 9 10">Belongs to the peptidase S8 family.</text>
</comment>
<dbReference type="GO" id="GO:0006508">
    <property type="term" value="P:proteolysis"/>
    <property type="evidence" value="ECO:0007669"/>
    <property type="project" value="UniProtKB-KW"/>
</dbReference>
<dbReference type="InterPro" id="IPR023827">
    <property type="entry name" value="Peptidase_S8_Asp-AS"/>
</dbReference>
<comment type="subcellular location">
    <subcellularLocation>
        <location evidence="1">Secreted</location>
    </subcellularLocation>
</comment>
<accession>A0AA46CBP8</accession>
<dbReference type="Proteomes" id="UP000254168">
    <property type="component" value="Unassembled WGS sequence"/>
</dbReference>
<dbReference type="GO" id="GO:0004252">
    <property type="term" value="F:serine-type endopeptidase activity"/>
    <property type="evidence" value="ECO:0007669"/>
    <property type="project" value="UniProtKB-UniRule"/>
</dbReference>
<evidence type="ECO:0000256" key="8">
    <source>
        <dbReference type="ARBA" id="ARBA00023145"/>
    </source>
</evidence>
<dbReference type="SUPFAM" id="SSF52743">
    <property type="entry name" value="Subtilisin-like"/>
    <property type="match status" value="1"/>
</dbReference>
<evidence type="ECO:0000256" key="3">
    <source>
        <dbReference type="ARBA" id="ARBA00022525"/>
    </source>
</evidence>
<dbReference type="PANTHER" id="PTHR43806">
    <property type="entry name" value="PEPTIDASE S8"/>
    <property type="match status" value="1"/>
</dbReference>
<evidence type="ECO:0000313" key="15">
    <source>
        <dbReference type="Proteomes" id="UP000254168"/>
    </source>
</evidence>
<dbReference type="Pfam" id="PF00082">
    <property type="entry name" value="Peptidase_S8"/>
    <property type="match status" value="1"/>
</dbReference>
<protein>
    <submittedName>
        <fullName evidence="14">Protease</fullName>
    </submittedName>
</protein>
<dbReference type="PRINTS" id="PR00723">
    <property type="entry name" value="SUBTILISIN"/>
</dbReference>
<dbReference type="AlphaFoldDB" id="A0AA46CBP8"/>
<dbReference type="PROSITE" id="PS00138">
    <property type="entry name" value="SUBTILASE_SER"/>
    <property type="match status" value="1"/>
</dbReference>
<evidence type="ECO:0000256" key="6">
    <source>
        <dbReference type="ARBA" id="ARBA00022801"/>
    </source>
</evidence>
<name>A0AA46CBP8_9XANT</name>
<dbReference type="InterPro" id="IPR023828">
    <property type="entry name" value="Peptidase_S8_Ser-AS"/>
</dbReference>
<evidence type="ECO:0000256" key="11">
    <source>
        <dbReference type="SAM" id="MobiDB-lite"/>
    </source>
</evidence>
<dbReference type="InterPro" id="IPR007280">
    <property type="entry name" value="Peptidase_C_arc/bac"/>
</dbReference>
<feature type="compositionally biased region" description="Polar residues" evidence="11">
    <location>
        <begin position="8"/>
        <end position="21"/>
    </location>
</feature>
<evidence type="ECO:0000256" key="4">
    <source>
        <dbReference type="ARBA" id="ARBA00022670"/>
    </source>
</evidence>
<feature type="active site" description="Charge relay system" evidence="9">
    <location>
        <position position="483"/>
    </location>
</feature>
<dbReference type="InterPro" id="IPR000209">
    <property type="entry name" value="Peptidase_S8/S53_dom"/>
</dbReference>
<organism evidence="14 15">
    <name type="scientific">Xanthomonas euroxanthea</name>
    <dbReference type="NCBI Taxonomy" id="2259622"/>
    <lineage>
        <taxon>Bacteria</taxon>
        <taxon>Pseudomonadati</taxon>
        <taxon>Pseudomonadota</taxon>
        <taxon>Gammaproteobacteria</taxon>
        <taxon>Lysobacterales</taxon>
        <taxon>Lysobacteraceae</taxon>
        <taxon>Xanthomonas</taxon>
    </lineage>
</organism>
<gene>
    <name evidence="14" type="ORF">CPBF424_36560</name>
</gene>
<evidence type="ECO:0000256" key="9">
    <source>
        <dbReference type="PROSITE-ProRule" id="PRU01240"/>
    </source>
</evidence>
<evidence type="ECO:0000313" key="14">
    <source>
        <dbReference type="EMBL" id="SUZ29809.1"/>
    </source>
</evidence>
<reference evidence="14 15" key="1">
    <citation type="submission" date="2018-06" db="EMBL/GenBank/DDBJ databases">
        <authorList>
            <person name="Pothier F. J."/>
        </authorList>
    </citation>
    <scope>NUCLEOTIDE SEQUENCE [LARGE SCALE GENOMIC DNA]</scope>
    <source>
        <strain evidence="14 15">CPBF 424</strain>
    </source>
</reference>
<dbReference type="Pfam" id="PF04151">
    <property type="entry name" value="PPC"/>
    <property type="match status" value="1"/>
</dbReference>
<proteinExistence type="inferred from homology"/>
<keyword evidence="3" id="KW-0964">Secreted</keyword>
<dbReference type="Gene3D" id="3.40.50.200">
    <property type="entry name" value="Peptidase S8/S53 domain"/>
    <property type="match status" value="1"/>
</dbReference>
<keyword evidence="5" id="KW-0732">Signal</keyword>
<evidence type="ECO:0000259" key="12">
    <source>
        <dbReference type="Pfam" id="PF00082"/>
    </source>
</evidence>
<keyword evidence="7 9" id="KW-0720">Serine protease</keyword>
<keyword evidence="4 9" id="KW-0645">Protease</keyword>
<feature type="region of interest" description="Disordered" evidence="11">
    <location>
        <begin position="1"/>
        <end position="21"/>
    </location>
</feature>
<dbReference type="PANTHER" id="PTHR43806:SF11">
    <property type="entry name" value="CEREVISIN-RELATED"/>
    <property type="match status" value="1"/>
</dbReference>
<evidence type="ECO:0000259" key="13">
    <source>
        <dbReference type="Pfam" id="PF04151"/>
    </source>
</evidence>
<keyword evidence="15" id="KW-1185">Reference proteome</keyword>
<feature type="active site" description="Charge relay system" evidence="9">
    <location>
        <position position="236"/>
    </location>
</feature>
<dbReference type="InterPro" id="IPR034176">
    <property type="entry name" value="Peptidases_S8_13"/>
</dbReference>
<feature type="active site" description="Charge relay system" evidence="9">
    <location>
        <position position="299"/>
    </location>
</feature>
<evidence type="ECO:0000256" key="1">
    <source>
        <dbReference type="ARBA" id="ARBA00004613"/>
    </source>
</evidence>
<evidence type="ECO:0000256" key="2">
    <source>
        <dbReference type="ARBA" id="ARBA00011073"/>
    </source>
</evidence>
<dbReference type="PROSITE" id="PS00136">
    <property type="entry name" value="SUBTILASE_ASP"/>
    <property type="match status" value="1"/>
</dbReference>
<dbReference type="EMBL" id="UIHB01000006">
    <property type="protein sequence ID" value="SUZ29809.1"/>
    <property type="molecule type" value="Genomic_DNA"/>
</dbReference>
<comment type="caution">
    <text evidence="14">The sequence shown here is derived from an EMBL/GenBank/DDBJ whole genome shotgun (WGS) entry which is preliminary data.</text>
</comment>
<feature type="domain" description="Peptidase C-terminal archaeal/bacterial" evidence="13">
    <location>
        <begin position="585"/>
        <end position="649"/>
    </location>
</feature>
<evidence type="ECO:0000256" key="10">
    <source>
        <dbReference type="RuleBase" id="RU003355"/>
    </source>
</evidence>
<dbReference type="PROSITE" id="PS51892">
    <property type="entry name" value="SUBTILASE"/>
    <property type="match status" value="1"/>
</dbReference>
<dbReference type="Gene3D" id="2.60.120.380">
    <property type="match status" value="1"/>
</dbReference>